<dbReference type="RefSeq" id="WP_195881970.1">
    <property type="nucleotide sequence ID" value="NZ_CP073346.1"/>
</dbReference>
<accession>A0ABY5H6P4</accession>
<sequence length="167" mass="19373">MRQIAVSNKKLRGIPRRLRSLEKWASRFEGFSRPQSTPKEKYFNWKIPVHSALVEGNQTTIEIQAFCVMQLLRAAKYLADAAPDNPKGYYRVACLLTWPWLHRSEVTIFYSQDYYKGFLGEQNSLAPERISEKLGLLLPQSFIEHGHDVTQPDDETTVQWWCLGQQA</sequence>
<evidence type="ECO:0000313" key="2">
    <source>
        <dbReference type="Proteomes" id="UP001059672"/>
    </source>
</evidence>
<dbReference type="InterPro" id="IPR025075">
    <property type="entry name" value="DUF3916"/>
</dbReference>
<proteinExistence type="predicted"/>
<evidence type="ECO:0000313" key="1">
    <source>
        <dbReference type="EMBL" id="UTW07980.1"/>
    </source>
</evidence>
<organism evidence="1 2">
    <name type="scientific">Pseudomonas benzenivorans</name>
    <dbReference type="NCBI Taxonomy" id="556533"/>
    <lineage>
        <taxon>Bacteria</taxon>
        <taxon>Pseudomonadati</taxon>
        <taxon>Pseudomonadota</taxon>
        <taxon>Gammaproteobacteria</taxon>
        <taxon>Pseudomonadales</taxon>
        <taxon>Pseudomonadaceae</taxon>
        <taxon>Pseudomonas</taxon>
    </lineage>
</organism>
<dbReference type="Pfam" id="PF13079">
    <property type="entry name" value="DUF3916"/>
    <property type="match status" value="1"/>
</dbReference>
<gene>
    <name evidence="1" type="ORF">KDW96_01185</name>
</gene>
<dbReference type="EMBL" id="CP073346">
    <property type="protein sequence ID" value="UTW07980.1"/>
    <property type="molecule type" value="Genomic_DNA"/>
</dbReference>
<name>A0ABY5H6P4_9PSED</name>
<dbReference type="Proteomes" id="UP001059672">
    <property type="component" value="Chromosome"/>
</dbReference>
<keyword evidence="2" id="KW-1185">Reference proteome</keyword>
<reference evidence="1" key="1">
    <citation type="submission" date="2021-04" db="EMBL/GenBank/DDBJ databases">
        <title>Oceanospirillales bacteria with DddD are important DMSP degraders in coastal seawater.</title>
        <authorList>
            <person name="Liu J."/>
        </authorList>
    </citation>
    <scope>NUCLEOTIDE SEQUENCE</scope>
    <source>
        <strain evidence="1">D13-4</strain>
    </source>
</reference>
<protein>
    <submittedName>
        <fullName evidence="1">DUF3916 domain-containing protein</fullName>
    </submittedName>
</protein>